<dbReference type="GO" id="GO:0030036">
    <property type="term" value="P:actin cytoskeleton organization"/>
    <property type="evidence" value="ECO:0007669"/>
    <property type="project" value="InterPro"/>
</dbReference>
<feature type="domain" description="Formin GTPase-binding" evidence="1">
    <location>
        <begin position="1"/>
        <end position="137"/>
    </location>
</feature>
<keyword evidence="3" id="KW-1185">Reference proteome</keyword>
<dbReference type="GO" id="GO:0003779">
    <property type="term" value="F:actin binding"/>
    <property type="evidence" value="ECO:0007669"/>
    <property type="project" value="InterPro"/>
</dbReference>
<feature type="non-terminal residue" evidence="2">
    <location>
        <position position="1"/>
    </location>
</feature>
<dbReference type="Gene3D" id="1.25.10.10">
    <property type="entry name" value="Leucine-rich Repeat Variant"/>
    <property type="match status" value="1"/>
</dbReference>
<dbReference type="Pfam" id="PF06371">
    <property type="entry name" value="Drf_GBD"/>
    <property type="match status" value="1"/>
</dbReference>
<organism evidence="2 3">
    <name type="scientific">Sphaeroforma arctica JP610</name>
    <dbReference type="NCBI Taxonomy" id="667725"/>
    <lineage>
        <taxon>Eukaryota</taxon>
        <taxon>Ichthyosporea</taxon>
        <taxon>Ichthyophonida</taxon>
        <taxon>Sphaeroforma</taxon>
    </lineage>
</organism>
<protein>
    <recommendedName>
        <fullName evidence="1">Formin GTPase-binding domain-containing protein</fullName>
    </recommendedName>
</protein>
<evidence type="ECO:0000259" key="1">
    <source>
        <dbReference type="SMART" id="SM01140"/>
    </source>
</evidence>
<sequence>GQAHTVEGLIQDLNGATAASDWSVDTADQLKTLKVLRIALATGALTWLESFHTSDGLAALCSATCKEIAMFPKRSAQNGSPVLQECALSLTAYMDFKEGFKSVLKSSECLQLLVKLLNIPDPKVAQNTCELLTVILYARTGHLQVMRAFTKAVPHGRNRFRSLVAQMASKPTAALMVCGL</sequence>
<evidence type="ECO:0000313" key="3">
    <source>
        <dbReference type="Proteomes" id="UP000054560"/>
    </source>
</evidence>
<dbReference type="SUPFAM" id="SSF48371">
    <property type="entry name" value="ARM repeat"/>
    <property type="match status" value="1"/>
</dbReference>
<dbReference type="InterPro" id="IPR010473">
    <property type="entry name" value="GTPase-bd"/>
</dbReference>
<dbReference type="AlphaFoldDB" id="A0A0L0FDW2"/>
<dbReference type="InterPro" id="IPR011989">
    <property type="entry name" value="ARM-like"/>
</dbReference>
<accession>A0A0L0FDW2</accession>
<evidence type="ECO:0000313" key="2">
    <source>
        <dbReference type="EMBL" id="KNC74954.1"/>
    </source>
</evidence>
<dbReference type="EMBL" id="KQ243954">
    <property type="protein sequence ID" value="KNC74954.1"/>
    <property type="molecule type" value="Genomic_DNA"/>
</dbReference>
<proteinExistence type="predicted"/>
<reference evidence="2 3" key="1">
    <citation type="submission" date="2011-02" db="EMBL/GenBank/DDBJ databases">
        <title>The Genome Sequence of Sphaeroforma arctica JP610.</title>
        <authorList>
            <consortium name="The Broad Institute Genome Sequencing Platform"/>
            <person name="Russ C."/>
            <person name="Cuomo C."/>
            <person name="Young S.K."/>
            <person name="Zeng Q."/>
            <person name="Gargeya S."/>
            <person name="Alvarado L."/>
            <person name="Berlin A."/>
            <person name="Chapman S.B."/>
            <person name="Chen Z."/>
            <person name="Freedman E."/>
            <person name="Gellesch M."/>
            <person name="Goldberg J."/>
            <person name="Griggs A."/>
            <person name="Gujja S."/>
            <person name="Heilman E."/>
            <person name="Heiman D."/>
            <person name="Howarth C."/>
            <person name="Mehta T."/>
            <person name="Neiman D."/>
            <person name="Pearson M."/>
            <person name="Roberts A."/>
            <person name="Saif S."/>
            <person name="Shea T."/>
            <person name="Shenoy N."/>
            <person name="Sisk P."/>
            <person name="Stolte C."/>
            <person name="Sykes S."/>
            <person name="White J."/>
            <person name="Yandava C."/>
            <person name="Burger G."/>
            <person name="Gray M.W."/>
            <person name="Holland P.W.H."/>
            <person name="King N."/>
            <person name="Lang F.B.F."/>
            <person name="Roger A.J."/>
            <person name="Ruiz-Trillo I."/>
            <person name="Haas B."/>
            <person name="Nusbaum C."/>
            <person name="Birren B."/>
        </authorList>
    </citation>
    <scope>NUCLEOTIDE SEQUENCE [LARGE SCALE GENOMIC DNA]</scope>
    <source>
        <strain evidence="2 3">JP610</strain>
    </source>
</reference>
<gene>
    <name evidence="2" type="ORF">SARC_12511</name>
</gene>
<dbReference type="Proteomes" id="UP000054560">
    <property type="component" value="Unassembled WGS sequence"/>
</dbReference>
<dbReference type="InterPro" id="IPR016024">
    <property type="entry name" value="ARM-type_fold"/>
</dbReference>
<dbReference type="GeneID" id="25913015"/>
<dbReference type="GO" id="GO:0031267">
    <property type="term" value="F:small GTPase binding"/>
    <property type="evidence" value="ECO:0007669"/>
    <property type="project" value="InterPro"/>
</dbReference>
<dbReference type="SMART" id="SM01140">
    <property type="entry name" value="Drf_GBD"/>
    <property type="match status" value="1"/>
</dbReference>
<name>A0A0L0FDW2_9EUKA</name>
<dbReference type="RefSeq" id="XP_014148856.1">
    <property type="nucleotide sequence ID" value="XM_014293381.1"/>
</dbReference>